<evidence type="ECO:0000313" key="5">
    <source>
        <dbReference type="EMBL" id="NYE19806.1"/>
    </source>
</evidence>
<evidence type="ECO:0000256" key="3">
    <source>
        <dbReference type="ARBA" id="ARBA00023163"/>
    </source>
</evidence>
<evidence type="ECO:0000256" key="1">
    <source>
        <dbReference type="ARBA" id="ARBA00023015"/>
    </source>
</evidence>
<dbReference type="AlphaFoldDB" id="A0A7Y9KJM0"/>
<evidence type="ECO:0000256" key="2">
    <source>
        <dbReference type="ARBA" id="ARBA00023125"/>
    </source>
</evidence>
<dbReference type="SMART" id="SM00342">
    <property type="entry name" value="HTH_ARAC"/>
    <property type="match status" value="1"/>
</dbReference>
<dbReference type="Gene3D" id="1.10.10.60">
    <property type="entry name" value="Homeodomain-like"/>
    <property type="match status" value="1"/>
</dbReference>
<dbReference type="GO" id="GO:0043565">
    <property type="term" value="F:sequence-specific DNA binding"/>
    <property type="evidence" value="ECO:0007669"/>
    <property type="project" value="InterPro"/>
</dbReference>
<evidence type="ECO:0000259" key="4">
    <source>
        <dbReference type="PROSITE" id="PS01124"/>
    </source>
</evidence>
<feature type="domain" description="HTH araC/xylS-type" evidence="4">
    <location>
        <begin position="155"/>
        <end position="257"/>
    </location>
</feature>
<dbReference type="PROSITE" id="PS01124">
    <property type="entry name" value="HTH_ARAC_FAMILY_2"/>
    <property type="match status" value="1"/>
</dbReference>
<comment type="caution">
    <text evidence="5">The sequence shown here is derived from an EMBL/GenBank/DDBJ whole genome shotgun (WGS) entry which is preliminary data.</text>
</comment>
<dbReference type="InterPro" id="IPR018060">
    <property type="entry name" value="HTH_AraC"/>
</dbReference>
<dbReference type="InterPro" id="IPR009057">
    <property type="entry name" value="Homeodomain-like_sf"/>
</dbReference>
<dbReference type="InterPro" id="IPR018062">
    <property type="entry name" value="HTH_AraC-typ_CS"/>
</dbReference>
<dbReference type="InterPro" id="IPR046532">
    <property type="entry name" value="DUF6597"/>
</dbReference>
<dbReference type="SUPFAM" id="SSF46689">
    <property type="entry name" value="Homeodomain-like"/>
    <property type="match status" value="1"/>
</dbReference>
<dbReference type="Pfam" id="PF12833">
    <property type="entry name" value="HTH_18"/>
    <property type="match status" value="1"/>
</dbReference>
<accession>A0A7Y9KJM0</accession>
<dbReference type="Proteomes" id="UP000576969">
    <property type="component" value="Unassembled WGS sequence"/>
</dbReference>
<sequence>MDPTRGILYPARLPQFTRVPPGAGATDLVEWFWIPEWDIVPGRSSRQEVVAYPASNLVVEGGDVGLFGPTTRRLHRDLRGRGWAVGALLRPAAVGALAADAAALVDASVSIDAPGLVRAVSDAMDDPDAAARHARAVEAFSSWLARRVGGLSGEQRLANDMAALLMTDPEIVRVEDAAARLAVSARTLQRLARRHVGVTPSAMIRRRRLQEAAQRVRDDPDADLAAIAAELGYADHAHLTNDFRTVLAFTPSSYRHATTLS</sequence>
<protein>
    <submittedName>
        <fullName evidence="5">AraC-like DNA-binding protein</fullName>
    </submittedName>
</protein>
<dbReference type="RefSeq" id="WP_179489381.1">
    <property type="nucleotide sequence ID" value="NZ_JACCBV010000001.1"/>
</dbReference>
<dbReference type="PANTHER" id="PTHR46796:SF15">
    <property type="entry name" value="BLL1074 PROTEIN"/>
    <property type="match status" value="1"/>
</dbReference>
<organism evidence="5 6">
    <name type="scientific">Microbacterium immunditiarum</name>
    <dbReference type="NCBI Taxonomy" id="337480"/>
    <lineage>
        <taxon>Bacteria</taxon>
        <taxon>Bacillati</taxon>
        <taxon>Actinomycetota</taxon>
        <taxon>Actinomycetes</taxon>
        <taxon>Micrococcales</taxon>
        <taxon>Microbacteriaceae</taxon>
        <taxon>Microbacterium</taxon>
    </lineage>
</organism>
<dbReference type="PROSITE" id="PS00041">
    <property type="entry name" value="HTH_ARAC_FAMILY_1"/>
    <property type="match status" value="1"/>
</dbReference>
<dbReference type="PANTHER" id="PTHR46796">
    <property type="entry name" value="HTH-TYPE TRANSCRIPTIONAL ACTIVATOR RHAS-RELATED"/>
    <property type="match status" value="1"/>
</dbReference>
<proteinExistence type="predicted"/>
<keyword evidence="1" id="KW-0805">Transcription regulation</keyword>
<keyword evidence="2 5" id="KW-0238">DNA-binding</keyword>
<gene>
    <name evidence="5" type="ORF">BJ991_001834</name>
</gene>
<dbReference type="GO" id="GO:0003700">
    <property type="term" value="F:DNA-binding transcription factor activity"/>
    <property type="evidence" value="ECO:0007669"/>
    <property type="project" value="InterPro"/>
</dbReference>
<reference evidence="5 6" key="1">
    <citation type="submission" date="2020-07" db="EMBL/GenBank/DDBJ databases">
        <title>Sequencing the genomes of 1000 actinobacteria strains.</title>
        <authorList>
            <person name="Klenk H.-P."/>
        </authorList>
    </citation>
    <scope>NUCLEOTIDE SEQUENCE [LARGE SCALE GENOMIC DNA]</scope>
    <source>
        <strain evidence="5 6">DSM 24662</strain>
    </source>
</reference>
<evidence type="ECO:0000313" key="6">
    <source>
        <dbReference type="Proteomes" id="UP000576969"/>
    </source>
</evidence>
<dbReference type="Pfam" id="PF20240">
    <property type="entry name" value="DUF6597"/>
    <property type="match status" value="1"/>
</dbReference>
<dbReference type="EMBL" id="JACCBV010000001">
    <property type="protein sequence ID" value="NYE19806.1"/>
    <property type="molecule type" value="Genomic_DNA"/>
</dbReference>
<name>A0A7Y9KJM0_9MICO</name>
<keyword evidence="6" id="KW-1185">Reference proteome</keyword>
<keyword evidence="3" id="KW-0804">Transcription</keyword>
<dbReference type="InterPro" id="IPR050204">
    <property type="entry name" value="AraC_XylS_family_regulators"/>
</dbReference>